<dbReference type="PRINTS" id="PR00080">
    <property type="entry name" value="SDRFAMILY"/>
</dbReference>
<evidence type="ECO:0000259" key="4">
    <source>
        <dbReference type="SMART" id="SM00822"/>
    </source>
</evidence>
<dbReference type="InterPro" id="IPR057326">
    <property type="entry name" value="KR_dom"/>
</dbReference>
<keyword evidence="6" id="KW-1185">Reference proteome</keyword>
<dbReference type="AlphaFoldDB" id="A0A0K6HUV6"/>
<evidence type="ECO:0000313" key="6">
    <source>
        <dbReference type="Proteomes" id="UP000183649"/>
    </source>
</evidence>
<evidence type="ECO:0000313" key="5">
    <source>
        <dbReference type="EMBL" id="CUA94568.1"/>
    </source>
</evidence>
<accession>A0A0K6HUV6</accession>
<dbReference type="STRING" id="339866.GCA_001418255_00659"/>
<evidence type="ECO:0000256" key="1">
    <source>
        <dbReference type="ARBA" id="ARBA00006484"/>
    </source>
</evidence>
<dbReference type="RefSeq" id="WP_055449810.1">
    <property type="nucleotide sequence ID" value="NZ_CYHF01000002.1"/>
</dbReference>
<gene>
    <name evidence="5" type="ORF">Ga0061069_102135</name>
</gene>
<reference evidence="6" key="1">
    <citation type="submission" date="2015-08" db="EMBL/GenBank/DDBJ databases">
        <authorList>
            <person name="Varghese N."/>
        </authorList>
    </citation>
    <scope>NUCLEOTIDE SEQUENCE [LARGE SCALE GENOMIC DNA]</scope>
    <source>
        <strain evidence="6">DSM 18181</strain>
    </source>
</reference>
<name>A0A0K6HUV6_9BURK</name>
<dbReference type="PANTHER" id="PTHR43086:SF3">
    <property type="entry name" value="NADP-DEPENDENT 3-HYDROXY ACID DEHYDROGENASE YDFG"/>
    <property type="match status" value="1"/>
</dbReference>
<sequence>METQQWAVVTGASGGIGRDIARELAARGHNLILTARDEAKLQALATELTATHGVNALCMPVDLGATDGPERLVASIAAAGVSPSVLVNNAGYGVYGPLAQADVPQTQGMIDLNISALTRLTMRLLPDLLRNGRGHILNVASTAAFQPGPGMAVYFASKAYVLSFSEALDAELRPQGVRVTALCPGATLTDFGTRAKGERSALFRGRLATSEAVARFGVQAMERGQRVAVHGLYNRFLAIGVKFTPRHLATALAGWKIRAV</sequence>
<dbReference type="PIRSF" id="PIRSF000126">
    <property type="entry name" value="11-beta-HSD1"/>
    <property type="match status" value="1"/>
</dbReference>
<dbReference type="PRINTS" id="PR00081">
    <property type="entry name" value="GDHRDH"/>
</dbReference>
<dbReference type="SUPFAM" id="SSF51735">
    <property type="entry name" value="NAD(P)-binding Rossmann-fold domains"/>
    <property type="match status" value="1"/>
</dbReference>
<dbReference type="PANTHER" id="PTHR43086">
    <property type="entry name" value="VERY-LONG-CHAIN 3-OXOOACYL-COA REDUCTASE"/>
    <property type="match status" value="1"/>
</dbReference>
<comment type="similarity">
    <text evidence="1 3">Belongs to the short-chain dehydrogenases/reductases (SDR) family.</text>
</comment>
<dbReference type="GO" id="GO:0016491">
    <property type="term" value="F:oxidoreductase activity"/>
    <property type="evidence" value="ECO:0007669"/>
    <property type="project" value="UniProtKB-KW"/>
</dbReference>
<evidence type="ECO:0000256" key="3">
    <source>
        <dbReference type="RuleBase" id="RU000363"/>
    </source>
</evidence>
<feature type="domain" description="Ketoreductase" evidence="4">
    <location>
        <begin position="5"/>
        <end position="191"/>
    </location>
</feature>
<keyword evidence="2" id="KW-0560">Oxidoreductase</keyword>
<dbReference type="Proteomes" id="UP000183649">
    <property type="component" value="Unassembled WGS sequence"/>
</dbReference>
<dbReference type="CDD" id="cd05233">
    <property type="entry name" value="SDR_c"/>
    <property type="match status" value="1"/>
</dbReference>
<dbReference type="SMART" id="SM00822">
    <property type="entry name" value="PKS_KR"/>
    <property type="match status" value="1"/>
</dbReference>
<dbReference type="InterPro" id="IPR002347">
    <property type="entry name" value="SDR_fam"/>
</dbReference>
<proteinExistence type="inferred from homology"/>
<dbReference type="Pfam" id="PF00106">
    <property type="entry name" value="adh_short"/>
    <property type="match status" value="1"/>
</dbReference>
<dbReference type="InterPro" id="IPR036291">
    <property type="entry name" value="NAD(P)-bd_dom_sf"/>
</dbReference>
<evidence type="ECO:0000256" key="2">
    <source>
        <dbReference type="ARBA" id="ARBA00023002"/>
    </source>
</evidence>
<dbReference type="EMBL" id="CYHF01000002">
    <property type="protein sequence ID" value="CUA94568.1"/>
    <property type="molecule type" value="Genomic_DNA"/>
</dbReference>
<protein>
    <submittedName>
        <fullName evidence="5">Short-chain dehydrogenase</fullName>
    </submittedName>
</protein>
<dbReference type="Gene3D" id="3.40.50.720">
    <property type="entry name" value="NAD(P)-binding Rossmann-like Domain"/>
    <property type="match status" value="1"/>
</dbReference>
<dbReference type="OrthoDB" id="9810734at2"/>
<organism evidence="5 6">
    <name type="scientific">Thiomonas bhubaneswarensis</name>
    <dbReference type="NCBI Taxonomy" id="339866"/>
    <lineage>
        <taxon>Bacteria</taxon>
        <taxon>Pseudomonadati</taxon>
        <taxon>Pseudomonadota</taxon>
        <taxon>Betaproteobacteria</taxon>
        <taxon>Burkholderiales</taxon>
        <taxon>Thiomonas</taxon>
    </lineage>
</organism>